<gene>
    <name evidence="3" type="ORF">GMPD_10650</name>
</gene>
<proteinExistence type="predicted"/>
<sequence>MMKMTKAIAAALGLALTATTVLAAGVHPGKESIEKSGYKGPETCEECHPGSAKGFLDTVHWKHASKVTNVEGIDAKVEYGMKNRIYVMCNGNDIVNNLKEIPKSPVTGKSKFSGCNTCHPGNHLSDVGSTGAAAEAAVDCLVCHSTDYDFRQRKPFKNEKGEVVMGQDRSTKAALAIGKPTVKNCMVCHEAAGGGVIVKRGFSFTKDTDAHAAKGMVCVDCHKAKDHKMPTGHDPNNWANDGVFVSCADTSCHGVKPHKDADLNRHCAKIACQTCHIPRTGGAFAKDFTVWEQTPDKFYEPTTLKKEANETTPVYAWYNGTVKNTPHFIGPKGSKKDGKSKITPFKIFQGKAYYNKQTGELLSMDFAQPMSDGDTRAGVLSAAKTLGLKNPEKIAKEAVPGWQTIYFGSNHLVTKTKALYCANCHAPNGVLNFKDLGYSDKEIVKLTSPELFMEKLAQKQKEEW</sequence>
<evidence type="ECO:0000313" key="3">
    <source>
        <dbReference type="EMBL" id="GFO63146.1"/>
    </source>
</evidence>
<feature type="signal peptide" evidence="2">
    <location>
        <begin position="1"/>
        <end position="23"/>
    </location>
</feature>
<comment type="caution">
    <text evidence="3">The sequence shown here is derived from an EMBL/GenBank/DDBJ whole genome shotgun (WGS) entry which is preliminary data.</text>
</comment>
<dbReference type="InterPro" id="IPR051829">
    <property type="entry name" value="Multiheme_Cytochr_ET"/>
</dbReference>
<name>A0A6V8MSL5_9BACT</name>
<dbReference type="EMBL" id="BLXY01000001">
    <property type="protein sequence ID" value="GFO63146.1"/>
    <property type="molecule type" value="Genomic_DNA"/>
</dbReference>
<dbReference type="PIRSF" id="PIRSF039014">
    <property type="entry name" value="OTR_cyc"/>
    <property type="match status" value="1"/>
</dbReference>
<keyword evidence="1 2" id="KW-0732">Signal</keyword>
<dbReference type="Proteomes" id="UP000568888">
    <property type="component" value="Unassembled WGS sequence"/>
</dbReference>
<dbReference type="InterPro" id="IPR036280">
    <property type="entry name" value="Multihaem_cyt_sf"/>
</dbReference>
<dbReference type="GO" id="GO:0016491">
    <property type="term" value="F:oxidoreductase activity"/>
    <property type="evidence" value="ECO:0007669"/>
    <property type="project" value="TreeGrafter"/>
</dbReference>
<reference evidence="4" key="1">
    <citation type="submission" date="2020-06" db="EMBL/GenBank/DDBJ databases">
        <title>Draft genomic sequecing of Geomonas sp. Red736.</title>
        <authorList>
            <person name="Itoh H."/>
            <person name="Xu Z.X."/>
            <person name="Ushijima N."/>
            <person name="Masuda Y."/>
            <person name="Shiratori Y."/>
            <person name="Senoo K."/>
        </authorList>
    </citation>
    <scope>NUCLEOTIDE SEQUENCE [LARGE SCALE GENOMIC DNA]</scope>
    <source>
        <strain evidence="4">Red736</strain>
    </source>
</reference>
<protein>
    <submittedName>
        <fullName evidence="3">Cytochrome c</fullName>
    </submittedName>
</protein>
<organism evidence="3 4">
    <name type="scientific">Geomonas paludis</name>
    <dbReference type="NCBI Taxonomy" id="2740185"/>
    <lineage>
        <taxon>Bacteria</taxon>
        <taxon>Pseudomonadati</taxon>
        <taxon>Thermodesulfobacteriota</taxon>
        <taxon>Desulfuromonadia</taxon>
        <taxon>Geobacterales</taxon>
        <taxon>Geobacteraceae</taxon>
        <taxon>Geomonas</taxon>
    </lineage>
</organism>
<dbReference type="Gene3D" id="1.10.1130.10">
    <property type="entry name" value="Flavocytochrome C3, Chain A"/>
    <property type="match status" value="1"/>
</dbReference>
<dbReference type="SUPFAM" id="SSF48695">
    <property type="entry name" value="Multiheme cytochromes"/>
    <property type="match status" value="1"/>
</dbReference>
<feature type="chain" id="PRO_5027921249" evidence="2">
    <location>
        <begin position="24"/>
        <end position="464"/>
    </location>
</feature>
<evidence type="ECO:0000313" key="4">
    <source>
        <dbReference type="Proteomes" id="UP000568888"/>
    </source>
</evidence>
<dbReference type="PANTHER" id="PTHR35038">
    <property type="entry name" value="DISSIMILATORY SULFITE REDUCTASE SIRA"/>
    <property type="match status" value="1"/>
</dbReference>
<dbReference type="Pfam" id="PF11783">
    <property type="entry name" value="Cytochrome_cB"/>
    <property type="match status" value="1"/>
</dbReference>
<evidence type="ECO:0000256" key="1">
    <source>
        <dbReference type="ARBA" id="ARBA00022729"/>
    </source>
</evidence>
<dbReference type="PANTHER" id="PTHR35038:SF5">
    <property type="entry name" value="CYTOCHROME C-TYPE PROTEIN NRFB"/>
    <property type="match status" value="1"/>
</dbReference>
<dbReference type="AlphaFoldDB" id="A0A6V8MSL5"/>
<accession>A0A6V8MSL5</accession>
<dbReference type="InterPro" id="IPR024673">
    <property type="entry name" value="Octahem_Cyt_c"/>
</dbReference>
<evidence type="ECO:0000256" key="2">
    <source>
        <dbReference type="SAM" id="SignalP"/>
    </source>
</evidence>